<dbReference type="InterPro" id="IPR033121">
    <property type="entry name" value="PEPTIDASE_A1"/>
</dbReference>
<evidence type="ECO:0000259" key="2">
    <source>
        <dbReference type="PROSITE" id="PS51767"/>
    </source>
</evidence>
<dbReference type="SUPFAM" id="SSF50630">
    <property type="entry name" value="Acid proteases"/>
    <property type="match status" value="1"/>
</dbReference>
<keyword evidence="1" id="KW-0732">Signal</keyword>
<comment type="caution">
    <text evidence="3">The sequence shown here is derived from an EMBL/GenBank/DDBJ whole genome shotgun (WGS) entry which is preliminary data.</text>
</comment>
<dbReference type="Proteomes" id="UP000591131">
    <property type="component" value="Unassembled WGS sequence"/>
</dbReference>
<protein>
    <recommendedName>
        <fullName evidence="2">Peptidase A1 domain-containing protein</fullName>
    </recommendedName>
</protein>
<name>A0A7J6KPP5_PERCH</name>
<evidence type="ECO:0000313" key="3">
    <source>
        <dbReference type="EMBL" id="KAF4649303.1"/>
    </source>
</evidence>
<dbReference type="AlphaFoldDB" id="A0A7J6KPP5"/>
<dbReference type="Pfam" id="PF00026">
    <property type="entry name" value="Asp"/>
    <property type="match status" value="1"/>
</dbReference>
<dbReference type="CDD" id="cd05471">
    <property type="entry name" value="pepsin_like"/>
    <property type="match status" value="1"/>
</dbReference>
<dbReference type="InterPro" id="IPR021109">
    <property type="entry name" value="Peptidase_aspartic_dom_sf"/>
</dbReference>
<organism evidence="3 4">
    <name type="scientific">Perkinsus chesapeaki</name>
    <name type="common">Clam parasite</name>
    <name type="synonym">Perkinsus andrewsi</name>
    <dbReference type="NCBI Taxonomy" id="330153"/>
    <lineage>
        <taxon>Eukaryota</taxon>
        <taxon>Sar</taxon>
        <taxon>Alveolata</taxon>
        <taxon>Perkinsozoa</taxon>
        <taxon>Perkinsea</taxon>
        <taxon>Perkinsida</taxon>
        <taxon>Perkinsidae</taxon>
        <taxon>Perkinsus</taxon>
    </lineage>
</organism>
<dbReference type="EMBL" id="JAAPAO010001587">
    <property type="protein sequence ID" value="KAF4649303.1"/>
    <property type="molecule type" value="Genomic_DNA"/>
</dbReference>
<feature type="chain" id="PRO_5029910607" description="Peptidase A1 domain-containing protein" evidence="1">
    <location>
        <begin position="20"/>
        <end position="225"/>
    </location>
</feature>
<dbReference type="InterPro" id="IPR034164">
    <property type="entry name" value="Pepsin-like_dom"/>
</dbReference>
<feature type="domain" description="Peptidase A1" evidence="2">
    <location>
        <begin position="38"/>
        <end position="225"/>
    </location>
</feature>
<dbReference type="PROSITE" id="PS51767">
    <property type="entry name" value="PEPTIDASE_A1"/>
    <property type="match status" value="1"/>
</dbReference>
<reference evidence="3 4" key="1">
    <citation type="submission" date="2020-04" db="EMBL/GenBank/DDBJ databases">
        <title>Perkinsus chesapeaki whole genome sequence.</title>
        <authorList>
            <person name="Bogema D.R."/>
        </authorList>
    </citation>
    <scope>NUCLEOTIDE SEQUENCE [LARGE SCALE GENOMIC DNA]</scope>
    <source>
        <strain evidence="3">ATCC PRA-425</strain>
    </source>
</reference>
<sequence length="225" mass="24755">MSWIVHLALINTLVLISIADKLVRMDLSFKMTRVNKVYPLPVANFKADGQNIYALVDTGATYLFFVWKYWFEDNLENCNELIFGCYECAPPCKQGPTKTFTFGDGAKVWLFPHTGKLDFNGGVSAPLDFGLVSGFNRDSATIWASLGLRPSHPGSAPYKSIVEQLFAKKIIASNSFSIYFTGGDNPSGQLILGGDDPSKHAGPLSYVQIVNEDEEFIQLLGLTIG</sequence>
<gene>
    <name evidence="3" type="ORF">FOL47_002205</name>
</gene>
<feature type="non-terminal residue" evidence="3">
    <location>
        <position position="225"/>
    </location>
</feature>
<dbReference type="OrthoDB" id="288101at2759"/>
<keyword evidence="4" id="KW-1185">Reference proteome</keyword>
<proteinExistence type="predicted"/>
<evidence type="ECO:0000256" key="1">
    <source>
        <dbReference type="SAM" id="SignalP"/>
    </source>
</evidence>
<feature type="signal peptide" evidence="1">
    <location>
        <begin position="1"/>
        <end position="19"/>
    </location>
</feature>
<accession>A0A7J6KPP5</accession>
<dbReference type="Gene3D" id="2.40.70.10">
    <property type="entry name" value="Acid Proteases"/>
    <property type="match status" value="1"/>
</dbReference>
<evidence type="ECO:0000313" key="4">
    <source>
        <dbReference type="Proteomes" id="UP000591131"/>
    </source>
</evidence>